<protein>
    <recommendedName>
        <fullName evidence="1">RNase H type-1 domain-containing protein</fullName>
    </recommendedName>
</protein>
<dbReference type="InterPro" id="IPR002156">
    <property type="entry name" value="RNaseH_domain"/>
</dbReference>
<feature type="domain" description="RNase H type-1" evidence="1">
    <location>
        <begin position="180"/>
        <end position="223"/>
    </location>
</feature>
<comment type="caution">
    <text evidence="2">The sequence shown here is derived from an EMBL/GenBank/DDBJ whole genome shotgun (WGS) entry which is preliminary data.</text>
</comment>
<evidence type="ECO:0000313" key="3">
    <source>
        <dbReference type="Proteomes" id="UP001168877"/>
    </source>
</evidence>
<name>A0AA39VAI8_ACESA</name>
<dbReference type="GO" id="GO:0004523">
    <property type="term" value="F:RNA-DNA hybrid ribonuclease activity"/>
    <property type="evidence" value="ECO:0007669"/>
    <property type="project" value="InterPro"/>
</dbReference>
<accession>A0AA39VAI8</accession>
<organism evidence="2 3">
    <name type="scientific">Acer saccharum</name>
    <name type="common">Sugar maple</name>
    <dbReference type="NCBI Taxonomy" id="4024"/>
    <lineage>
        <taxon>Eukaryota</taxon>
        <taxon>Viridiplantae</taxon>
        <taxon>Streptophyta</taxon>
        <taxon>Embryophyta</taxon>
        <taxon>Tracheophyta</taxon>
        <taxon>Spermatophyta</taxon>
        <taxon>Magnoliopsida</taxon>
        <taxon>eudicotyledons</taxon>
        <taxon>Gunneridae</taxon>
        <taxon>Pentapetalae</taxon>
        <taxon>rosids</taxon>
        <taxon>malvids</taxon>
        <taxon>Sapindales</taxon>
        <taxon>Sapindaceae</taxon>
        <taxon>Hippocastanoideae</taxon>
        <taxon>Acereae</taxon>
        <taxon>Acer</taxon>
    </lineage>
</organism>
<sequence>MEMHGVESSVDTNDELNKFEVSPDMDYSAVDYVPYSSVVGTLKEICGLSYQDVIEKKFDSDNINFEDQKNCFNWIPTKYNIARREILTDGNCIACKTSLETTMHALWDCKKLRHIQNEWSHLKAATTGNHANFMDLVIHWFSVVNEEDKMLFCVLVWRIWGCHNDLLHNSPIQIFLRKGERTGIGVVVRDSDGEVLACCAQRLKTNMSIKAANLLAIQKGIHFGVDWFSPM</sequence>
<reference evidence="2" key="1">
    <citation type="journal article" date="2022" name="Plant J.">
        <title>Strategies of tolerance reflected in two North American maple genomes.</title>
        <authorList>
            <person name="McEvoy S.L."/>
            <person name="Sezen U.U."/>
            <person name="Trouern-Trend A."/>
            <person name="McMahon S.M."/>
            <person name="Schaberg P.G."/>
            <person name="Yang J."/>
            <person name="Wegrzyn J.L."/>
            <person name="Swenson N.G."/>
        </authorList>
    </citation>
    <scope>NUCLEOTIDE SEQUENCE</scope>
    <source>
        <strain evidence="2">NS2018</strain>
    </source>
</reference>
<dbReference type="Proteomes" id="UP001168877">
    <property type="component" value="Unassembled WGS sequence"/>
</dbReference>
<proteinExistence type="predicted"/>
<dbReference type="EMBL" id="JAUESC010000388">
    <property type="protein sequence ID" value="KAK0572530.1"/>
    <property type="molecule type" value="Genomic_DNA"/>
</dbReference>
<reference evidence="2" key="2">
    <citation type="submission" date="2023-06" db="EMBL/GenBank/DDBJ databases">
        <authorList>
            <person name="Swenson N.G."/>
            <person name="Wegrzyn J.L."/>
            <person name="Mcevoy S.L."/>
        </authorList>
    </citation>
    <scope>NUCLEOTIDE SEQUENCE</scope>
    <source>
        <strain evidence="2">NS2018</strain>
        <tissue evidence="2">Leaf</tissue>
    </source>
</reference>
<keyword evidence="3" id="KW-1185">Reference proteome</keyword>
<dbReference type="GO" id="GO:0003676">
    <property type="term" value="F:nucleic acid binding"/>
    <property type="evidence" value="ECO:0007669"/>
    <property type="project" value="InterPro"/>
</dbReference>
<gene>
    <name evidence="2" type="ORF">LWI29_033001</name>
</gene>
<evidence type="ECO:0000313" key="2">
    <source>
        <dbReference type="EMBL" id="KAK0572530.1"/>
    </source>
</evidence>
<dbReference type="Pfam" id="PF13456">
    <property type="entry name" value="RVT_3"/>
    <property type="match status" value="1"/>
</dbReference>
<evidence type="ECO:0000259" key="1">
    <source>
        <dbReference type="Pfam" id="PF13456"/>
    </source>
</evidence>
<dbReference type="AlphaFoldDB" id="A0AA39VAI8"/>